<gene>
    <name evidence="11" type="primary">nad4L</name>
</gene>
<reference evidence="11" key="1">
    <citation type="journal article" date="2004" name="Mol. Biol. Evol.">
        <title>Complete sequences of the highly rearranged molluscan mitochondrial genomes of the scaphopod Graptacme eborea and the bivalve Mytilus edulis.</title>
        <authorList>
            <person name="Boore J.L."/>
            <person name="Medina M."/>
            <person name="Rosenberg L.A."/>
        </authorList>
    </citation>
    <scope>NUCLEOTIDE SEQUENCE</scope>
</reference>
<evidence type="ECO:0000256" key="4">
    <source>
        <dbReference type="ARBA" id="ARBA00022692"/>
    </source>
</evidence>
<keyword evidence="7" id="KW-0520">NAD</keyword>
<feature type="transmembrane region" description="Helical" evidence="10">
    <location>
        <begin position="56"/>
        <end position="77"/>
    </location>
</feature>
<evidence type="ECO:0000256" key="7">
    <source>
        <dbReference type="ARBA" id="ARBA00023027"/>
    </source>
</evidence>
<keyword evidence="11" id="KW-0496">Mitochondrion</keyword>
<protein>
    <recommendedName>
        <fullName evidence="3">NADH-ubiquinone oxidoreductase chain 4L</fullName>
    </recommendedName>
    <alternativeName>
        <fullName evidence="9">NADH dehydrogenase subunit 4L</fullName>
    </alternativeName>
</protein>
<evidence type="ECO:0000313" key="11">
    <source>
        <dbReference type="EMBL" id="AAT98400.1"/>
    </source>
</evidence>
<keyword evidence="4 10" id="KW-0812">Transmembrane</keyword>
<dbReference type="SMR" id="Q68SP6"/>
<evidence type="ECO:0000256" key="5">
    <source>
        <dbReference type="ARBA" id="ARBA00022967"/>
    </source>
</evidence>
<keyword evidence="5" id="KW-1278">Translocase</keyword>
<evidence type="ECO:0000256" key="10">
    <source>
        <dbReference type="SAM" id="Phobius"/>
    </source>
</evidence>
<evidence type="ECO:0000256" key="1">
    <source>
        <dbReference type="ARBA" id="ARBA00004141"/>
    </source>
</evidence>
<evidence type="ECO:0000256" key="9">
    <source>
        <dbReference type="ARBA" id="ARBA00031586"/>
    </source>
</evidence>
<keyword evidence="6 10" id="KW-1133">Transmembrane helix</keyword>
<feature type="transmembrane region" description="Helical" evidence="10">
    <location>
        <begin position="31"/>
        <end position="50"/>
    </location>
</feature>
<evidence type="ECO:0000256" key="2">
    <source>
        <dbReference type="ARBA" id="ARBA00010519"/>
    </source>
</evidence>
<organism evidence="11">
    <name type="scientific">Graptacme eborea</name>
    <name type="common">Ivory tusk shell</name>
    <name type="synonym">Dentalium eboreum</name>
    <dbReference type="NCBI Taxonomy" id="55752"/>
    <lineage>
        <taxon>Eukaryota</taxon>
        <taxon>Metazoa</taxon>
        <taxon>Spiralia</taxon>
        <taxon>Lophotrochozoa</taxon>
        <taxon>Mollusca</taxon>
        <taxon>Scaphopoda</taxon>
        <taxon>Dentaliida</taxon>
        <taxon>Dentaliidae</taxon>
        <taxon>Graptacme</taxon>
    </lineage>
</organism>
<keyword evidence="8 10" id="KW-0472">Membrane</keyword>
<dbReference type="InterPro" id="IPR039428">
    <property type="entry name" value="NUOK/Mnh_C1-like"/>
</dbReference>
<geneLocation type="mitochondrion" evidence="11"/>
<comment type="subcellular location">
    <subcellularLocation>
        <location evidence="1">Membrane</location>
        <topology evidence="1">Multi-pass membrane protein</topology>
    </subcellularLocation>
</comment>
<comment type="similarity">
    <text evidence="2">Belongs to the complex I subunit 4L family.</text>
</comment>
<dbReference type="Gene3D" id="1.10.287.3510">
    <property type="match status" value="1"/>
</dbReference>
<name>Q68SP6_GRAEB</name>
<accession>Q68SP6</accession>
<evidence type="ECO:0000256" key="8">
    <source>
        <dbReference type="ARBA" id="ARBA00023136"/>
    </source>
</evidence>
<sequence>MLGSFYLFLLSCVFMMIMVISICLQNKHILSILLSLEGIMLSLYIMLILFLCLNNYLLLVFLSLVACEASIGLSLMVKFVRSHGNDYVYMMNLNKF</sequence>
<evidence type="ECO:0000256" key="3">
    <source>
        <dbReference type="ARBA" id="ARBA00016612"/>
    </source>
</evidence>
<dbReference type="GO" id="GO:0016020">
    <property type="term" value="C:membrane"/>
    <property type="evidence" value="ECO:0007669"/>
    <property type="project" value="UniProtKB-SubCell"/>
</dbReference>
<dbReference type="EMBL" id="AY484748">
    <property type="protein sequence ID" value="AAT98400.1"/>
    <property type="molecule type" value="Genomic_DNA"/>
</dbReference>
<dbReference type="Pfam" id="PF00420">
    <property type="entry name" value="Oxidored_q2"/>
    <property type="match status" value="1"/>
</dbReference>
<proteinExistence type="inferred from homology"/>
<dbReference type="AlphaFoldDB" id="Q68SP6"/>
<evidence type="ECO:0000256" key="6">
    <source>
        <dbReference type="ARBA" id="ARBA00022989"/>
    </source>
</evidence>
<feature type="transmembrane region" description="Helical" evidence="10">
    <location>
        <begin position="6"/>
        <end position="24"/>
    </location>
</feature>